<dbReference type="Gene3D" id="3.80.10.10">
    <property type="entry name" value="Ribonuclease Inhibitor"/>
    <property type="match status" value="1"/>
</dbReference>
<dbReference type="VEuPathDB" id="TrichDB:TVAG_534530"/>
<dbReference type="VEuPathDB" id="TrichDB:TVAGG3_0432100"/>
<evidence type="ECO:0000313" key="4">
    <source>
        <dbReference type="Proteomes" id="UP000001542"/>
    </source>
</evidence>
<reference evidence="3" key="2">
    <citation type="journal article" date="2007" name="Science">
        <title>Draft genome sequence of the sexually transmitted pathogen Trichomonas vaginalis.</title>
        <authorList>
            <person name="Carlton J.M."/>
            <person name="Hirt R.P."/>
            <person name="Silva J.C."/>
            <person name="Delcher A.L."/>
            <person name="Schatz M."/>
            <person name="Zhao Q."/>
            <person name="Wortman J.R."/>
            <person name="Bidwell S.L."/>
            <person name="Alsmark U.C.M."/>
            <person name="Besteiro S."/>
            <person name="Sicheritz-Ponten T."/>
            <person name="Noel C.J."/>
            <person name="Dacks J.B."/>
            <person name="Foster P.G."/>
            <person name="Simillion C."/>
            <person name="Van de Peer Y."/>
            <person name="Miranda-Saavedra D."/>
            <person name="Barton G.J."/>
            <person name="Westrop G.D."/>
            <person name="Mueller S."/>
            <person name="Dessi D."/>
            <person name="Fiori P.L."/>
            <person name="Ren Q."/>
            <person name="Paulsen I."/>
            <person name="Zhang H."/>
            <person name="Bastida-Corcuera F.D."/>
            <person name="Simoes-Barbosa A."/>
            <person name="Brown M.T."/>
            <person name="Hayes R.D."/>
            <person name="Mukherjee M."/>
            <person name="Okumura C.Y."/>
            <person name="Schneider R."/>
            <person name="Smith A.J."/>
            <person name="Vanacova S."/>
            <person name="Villalvazo M."/>
            <person name="Haas B.J."/>
            <person name="Pertea M."/>
            <person name="Feldblyum T.V."/>
            <person name="Utterback T.R."/>
            <person name="Shu C.L."/>
            <person name="Osoegawa K."/>
            <person name="de Jong P.J."/>
            <person name="Hrdy I."/>
            <person name="Horvathova L."/>
            <person name="Zubacova Z."/>
            <person name="Dolezal P."/>
            <person name="Malik S.B."/>
            <person name="Logsdon J.M. Jr."/>
            <person name="Henze K."/>
            <person name="Gupta A."/>
            <person name="Wang C.C."/>
            <person name="Dunne R.L."/>
            <person name="Upcroft J.A."/>
            <person name="Upcroft P."/>
            <person name="White O."/>
            <person name="Salzberg S.L."/>
            <person name="Tang P."/>
            <person name="Chiu C.-H."/>
            <person name="Lee Y.-S."/>
            <person name="Embley T.M."/>
            <person name="Coombs G.H."/>
            <person name="Mottram J.C."/>
            <person name="Tachezy J."/>
            <person name="Fraser-Liggett C.M."/>
            <person name="Johnson P.J."/>
        </authorList>
    </citation>
    <scope>NUCLEOTIDE SEQUENCE [LARGE SCALE GENOMIC DNA]</scope>
    <source>
        <strain evidence="3">G3</strain>
    </source>
</reference>
<evidence type="ECO:0000256" key="1">
    <source>
        <dbReference type="SAM" id="MobiDB-lite"/>
    </source>
</evidence>
<dbReference type="AlphaFoldDB" id="A2GET7"/>
<dbReference type="InParanoid" id="A2GET7"/>
<accession>A2GET7</accession>
<feature type="compositionally biased region" description="Low complexity" evidence="1">
    <location>
        <begin position="284"/>
        <end position="298"/>
    </location>
</feature>
<reference evidence="3" key="1">
    <citation type="submission" date="2006-10" db="EMBL/GenBank/DDBJ databases">
        <authorList>
            <person name="Amadeo P."/>
            <person name="Zhao Q."/>
            <person name="Wortman J."/>
            <person name="Fraser-Liggett C."/>
            <person name="Carlton J."/>
        </authorList>
    </citation>
    <scope>NUCLEOTIDE SEQUENCE</scope>
    <source>
        <strain evidence="3">G3</strain>
    </source>
</reference>
<dbReference type="InterPro" id="IPR032675">
    <property type="entry name" value="LRR_dom_sf"/>
</dbReference>
<dbReference type="PANTHER" id="PTHR45661:SF3">
    <property type="entry name" value="IG-LIKE DOMAIN-CONTAINING PROTEIN"/>
    <property type="match status" value="1"/>
</dbReference>
<dbReference type="Pfam" id="PF13306">
    <property type="entry name" value="LRR_5"/>
    <property type="match status" value="1"/>
</dbReference>
<dbReference type="STRING" id="5722.A2GET7"/>
<dbReference type="Proteomes" id="UP000001542">
    <property type="component" value="Unassembled WGS sequence"/>
</dbReference>
<dbReference type="KEGG" id="tva:4741962"/>
<evidence type="ECO:0000313" key="3">
    <source>
        <dbReference type="EMBL" id="EAX84330.1"/>
    </source>
</evidence>
<organism evidence="3 4">
    <name type="scientific">Trichomonas vaginalis (strain ATCC PRA-98 / G3)</name>
    <dbReference type="NCBI Taxonomy" id="412133"/>
    <lineage>
        <taxon>Eukaryota</taxon>
        <taxon>Metamonada</taxon>
        <taxon>Parabasalia</taxon>
        <taxon>Trichomonadida</taxon>
        <taxon>Trichomonadidae</taxon>
        <taxon>Trichomonas</taxon>
    </lineage>
</organism>
<proteinExistence type="predicted"/>
<keyword evidence="2" id="KW-1133">Transmembrane helix</keyword>
<sequence length="369" mass="39873">MKISRTQTEIPKGSFQGCSKLNLVFHDGITKIDSNAFTNTGLTELVLPSELTELVGSSFNQCQELTTVDFRYAQTLTTIGDNAFSGCPKLSTVLFSTKIKIIGTAAFKNCDILQLSLPNALVTLNSEAFASNTHLTEAAFFSYQQSLGSNIFNGCTSLTKLSFTGEIVSPFPENIFDGIPNLKEILYCGTWAPHIESTQLQQYTNLKVNVKTDYNDNTFFGVEITASQQSICQAMNNLPTDPPPKDPPPPIPEPNYCYVDGESVFSPDGCNQNNNENKGKNETTTDNTGKNETTTDNGGKNEKPEENIANPTPTSNPDDSKLEGKSKQTAIIAGSVVAVVAVVVIVAVVAVFVIRSKKASIKTEGDIEP</sequence>
<dbReference type="InterPro" id="IPR026906">
    <property type="entry name" value="LRR_5"/>
</dbReference>
<feature type="transmembrane region" description="Helical" evidence="2">
    <location>
        <begin position="330"/>
        <end position="354"/>
    </location>
</feature>
<dbReference type="PANTHER" id="PTHR45661">
    <property type="entry name" value="SURFACE ANTIGEN"/>
    <property type="match status" value="1"/>
</dbReference>
<keyword evidence="2" id="KW-0472">Membrane</keyword>
<gene>
    <name evidence="3" type="ORF">TVAG_534530</name>
</gene>
<protein>
    <submittedName>
        <fullName evidence="3">Surface antigen BspA-like</fullName>
    </submittedName>
</protein>
<keyword evidence="2" id="KW-0812">Transmembrane</keyword>
<name>A2GET7_TRIV3</name>
<dbReference type="SMR" id="A2GET7"/>
<keyword evidence="4" id="KW-1185">Reference proteome</keyword>
<dbReference type="EMBL" id="DS115424">
    <property type="protein sequence ID" value="EAX84330.1"/>
    <property type="molecule type" value="Genomic_DNA"/>
</dbReference>
<dbReference type="RefSeq" id="XP_001297260.1">
    <property type="nucleotide sequence ID" value="XM_001297259.1"/>
</dbReference>
<dbReference type="SUPFAM" id="SSF52058">
    <property type="entry name" value="L domain-like"/>
    <property type="match status" value="1"/>
</dbReference>
<feature type="compositionally biased region" description="Pro residues" evidence="1">
    <location>
        <begin position="240"/>
        <end position="253"/>
    </location>
</feature>
<dbReference type="InterPro" id="IPR053139">
    <property type="entry name" value="Surface_bspA-like"/>
</dbReference>
<feature type="region of interest" description="Disordered" evidence="1">
    <location>
        <begin position="234"/>
        <end position="323"/>
    </location>
</feature>
<evidence type="ECO:0000256" key="2">
    <source>
        <dbReference type="SAM" id="Phobius"/>
    </source>
</evidence>